<reference evidence="8 9" key="1">
    <citation type="journal article" date="2019" name="Nat. Plants">
        <title>Stout camphor tree genome fills gaps in understanding of flowering plant genome evolution.</title>
        <authorList>
            <person name="Chaw S.M."/>
            <person name="Liu Y.C."/>
            <person name="Wu Y.W."/>
            <person name="Wang H.Y."/>
            <person name="Lin C.I."/>
            <person name="Wu C.S."/>
            <person name="Ke H.M."/>
            <person name="Chang L.Y."/>
            <person name="Hsu C.Y."/>
            <person name="Yang H.T."/>
            <person name="Sudianto E."/>
            <person name="Hsu M.H."/>
            <person name="Wu K.P."/>
            <person name="Wang L.N."/>
            <person name="Leebens-Mack J.H."/>
            <person name="Tsai I.J."/>
        </authorList>
    </citation>
    <scope>NUCLEOTIDE SEQUENCE [LARGE SCALE GENOMIC DNA]</scope>
    <source>
        <strain evidence="9">cv. Chaw 1501</strain>
        <tissue evidence="8">Young leaves</tissue>
    </source>
</reference>
<dbReference type="SUPFAM" id="SSF57850">
    <property type="entry name" value="RING/U-box"/>
    <property type="match status" value="3"/>
</dbReference>
<keyword evidence="2 4" id="KW-0863">Zinc-finger</keyword>
<dbReference type="SMART" id="SM00291">
    <property type="entry name" value="ZnF_ZZ"/>
    <property type="match status" value="1"/>
</dbReference>
<evidence type="ECO:0000313" key="9">
    <source>
        <dbReference type="Proteomes" id="UP000283530"/>
    </source>
</evidence>
<dbReference type="FunFam" id="3.30.60.90:FF:000014">
    <property type="entry name" value="E3 ubiquitin-protein ligase PRT1"/>
    <property type="match status" value="1"/>
</dbReference>
<proteinExistence type="predicted"/>
<dbReference type="InterPro" id="IPR000433">
    <property type="entry name" value="Znf_ZZ"/>
</dbReference>
<keyword evidence="1" id="KW-0479">Metal-binding</keyword>
<sequence>MKNYALAHHPQVLSKISSPSFMQSTHKNKKKTNRKSNAKSFPCLLEELITSLPHVRERESERKRISQFLPPSSFIQSPDAWVLIPAMDKEEKSVFNPSISISFMEDLYQTLDLCKDDEQFPDYFKCSICLDLLYKPVVLACGHVSCFWCVHKSMNNFRHSRCPKCRNEYYHFPCICRLLHSVFVKLYPVAYKRREMEVLEEENDAHYFSPQFEDHSDTTVNSYAYHASSERSNLGGFVDQLDCDTCHGEATNVPRNSNSRDLEGDSNISLEEKKLPENGQVNGIHKQLSTDDVLCVACKQLLLSPSALNCGHVYCEACVPTPKDESIRCQVCQSLHPGGFPKVCLDFDNFLVEQFPEEYAHQRKVIHGSGVSCQQKGPSACATQVGKVASKSSIWIDDFTWWHEHGPNLHVGVGCDSCGRYPIIGKRYKCMDCKEAVGFDLCEDCYGTSSKLPGRFNQQHTPEHRFEVVQSSVFHKIVRMMGGQSEDNSDASTLSNHASEESENRDSTA</sequence>
<name>A0A3S3PBF6_9MAGN</name>
<feature type="compositionally biased region" description="Basic and acidic residues" evidence="5">
    <location>
        <begin position="498"/>
        <end position="509"/>
    </location>
</feature>
<dbReference type="GO" id="GO:0061630">
    <property type="term" value="F:ubiquitin protein ligase activity"/>
    <property type="evidence" value="ECO:0007669"/>
    <property type="project" value="TreeGrafter"/>
</dbReference>
<dbReference type="PANTHER" id="PTHR15898">
    <property type="entry name" value="BIFUNCTIONAL APOPTOSIS REGULATOR"/>
    <property type="match status" value="1"/>
</dbReference>
<feature type="compositionally biased region" description="Basic residues" evidence="5">
    <location>
        <begin position="26"/>
        <end position="36"/>
    </location>
</feature>
<evidence type="ECO:0000256" key="4">
    <source>
        <dbReference type="PROSITE-ProRule" id="PRU00228"/>
    </source>
</evidence>
<dbReference type="GO" id="GO:0008270">
    <property type="term" value="F:zinc ion binding"/>
    <property type="evidence" value="ECO:0007669"/>
    <property type="project" value="UniProtKB-KW"/>
</dbReference>
<protein>
    <submittedName>
        <fullName evidence="8">E3 ubiquitin-protein ligase PRT1-like protein</fullName>
    </submittedName>
</protein>
<accession>A0A3S3PBF6</accession>
<evidence type="ECO:0000256" key="5">
    <source>
        <dbReference type="SAM" id="MobiDB-lite"/>
    </source>
</evidence>
<dbReference type="CDD" id="cd02338">
    <property type="entry name" value="ZZ_PCMF_like"/>
    <property type="match status" value="1"/>
</dbReference>
<dbReference type="STRING" id="337451.A0A3S3PBF6"/>
<keyword evidence="3" id="KW-0862">Zinc</keyword>
<evidence type="ECO:0000259" key="7">
    <source>
        <dbReference type="PROSITE" id="PS50135"/>
    </source>
</evidence>
<feature type="domain" description="RING-type" evidence="6">
    <location>
        <begin position="295"/>
        <end position="333"/>
    </location>
</feature>
<dbReference type="PROSITE" id="PS00518">
    <property type="entry name" value="ZF_RING_1"/>
    <property type="match status" value="1"/>
</dbReference>
<feature type="region of interest" description="Disordered" evidence="5">
    <location>
        <begin position="483"/>
        <end position="509"/>
    </location>
</feature>
<keyword evidence="9" id="KW-1185">Reference proteome</keyword>
<feature type="domain" description="ZZ-type" evidence="7">
    <location>
        <begin position="410"/>
        <end position="474"/>
    </location>
</feature>
<dbReference type="AlphaFoldDB" id="A0A3S3PBF6"/>
<dbReference type="Pfam" id="PF00569">
    <property type="entry name" value="ZZ"/>
    <property type="match status" value="1"/>
</dbReference>
<dbReference type="PROSITE" id="PS50089">
    <property type="entry name" value="ZF_RING_2"/>
    <property type="match status" value="2"/>
</dbReference>
<comment type="caution">
    <text evidence="8">The sequence shown here is derived from an EMBL/GenBank/DDBJ whole genome shotgun (WGS) entry which is preliminary data.</text>
</comment>
<feature type="domain" description="RING-type" evidence="6">
    <location>
        <begin position="126"/>
        <end position="166"/>
    </location>
</feature>
<dbReference type="PANTHER" id="PTHR15898:SF13">
    <property type="entry name" value="BIFUNCTIONAL APOPTOSIS REGULATOR"/>
    <property type="match status" value="1"/>
</dbReference>
<feature type="region of interest" description="Disordered" evidence="5">
    <location>
        <begin position="17"/>
        <end position="36"/>
    </location>
</feature>
<dbReference type="Pfam" id="PF13923">
    <property type="entry name" value="zf-C3HC4_2"/>
    <property type="match status" value="1"/>
</dbReference>
<dbReference type="FunFam" id="3.30.40.10:FF:000489">
    <property type="entry name" value="E3 ubiquitin-protein ligase PRT1"/>
    <property type="match status" value="1"/>
</dbReference>
<dbReference type="Proteomes" id="UP000283530">
    <property type="component" value="Unassembled WGS sequence"/>
</dbReference>
<dbReference type="Gene3D" id="3.30.40.10">
    <property type="entry name" value="Zinc/RING finger domain, C3HC4 (zinc finger)"/>
    <property type="match status" value="2"/>
</dbReference>
<dbReference type="InterPro" id="IPR017907">
    <property type="entry name" value="Znf_RING_CS"/>
</dbReference>
<dbReference type="EMBL" id="QPKB01000014">
    <property type="protein sequence ID" value="RWR97598.1"/>
    <property type="molecule type" value="Genomic_DNA"/>
</dbReference>
<evidence type="ECO:0000313" key="8">
    <source>
        <dbReference type="EMBL" id="RWR97598.1"/>
    </source>
</evidence>
<dbReference type="SMART" id="SM00184">
    <property type="entry name" value="RING"/>
    <property type="match status" value="2"/>
</dbReference>
<organism evidence="8 9">
    <name type="scientific">Cinnamomum micranthum f. kanehirae</name>
    <dbReference type="NCBI Taxonomy" id="337451"/>
    <lineage>
        <taxon>Eukaryota</taxon>
        <taxon>Viridiplantae</taxon>
        <taxon>Streptophyta</taxon>
        <taxon>Embryophyta</taxon>
        <taxon>Tracheophyta</taxon>
        <taxon>Spermatophyta</taxon>
        <taxon>Magnoliopsida</taxon>
        <taxon>Magnoliidae</taxon>
        <taxon>Laurales</taxon>
        <taxon>Lauraceae</taxon>
        <taxon>Cinnamomum</taxon>
    </lineage>
</organism>
<dbReference type="InterPro" id="IPR001841">
    <property type="entry name" value="Znf_RING"/>
</dbReference>
<evidence type="ECO:0000259" key="6">
    <source>
        <dbReference type="PROSITE" id="PS50089"/>
    </source>
</evidence>
<dbReference type="InterPro" id="IPR043145">
    <property type="entry name" value="Znf_ZZ_sf"/>
</dbReference>
<dbReference type="Gene3D" id="3.30.60.90">
    <property type="match status" value="1"/>
</dbReference>
<evidence type="ECO:0000256" key="3">
    <source>
        <dbReference type="ARBA" id="ARBA00022833"/>
    </source>
</evidence>
<dbReference type="OrthoDB" id="6270329at2759"/>
<evidence type="ECO:0000256" key="2">
    <source>
        <dbReference type="ARBA" id="ARBA00022771"/>
    </source>
</evidence>
<gene>
    <name evidence="8" type="ORF">CKAN_02704200</name>
</gene>
<evidence type="ECO:0000256" key="1">
    <source>
        <dbReference type="ARBA" id="ARBA00022723"/>
    </source>
</evidence>
<dbReference type="InterPro" id="IPR013083">
    <property type="entry name" value="Znf_RING/FYVE/PHD"/>
</dbReference>
<dbReference type="GO" id="GO:0043161">
    <property type="term" value="P:proteasome-mediated ubiquitin-dependent protein catabolic process"/>
    <property type="evidence" value="ECO:0007669"/>
    <property type="project" value="TreeGrafter"/>
</dbReference>
<dbReference type="PROSITE" id="PS50135">
    <property type="entry name" value="ZF_ZZ_2"/>
    <property type="match status" value="1"/>
</dbReference>